<evidence type="ECO:0000313" key="2">
    <source>
        <dbReference type="EMBL" id="NNU33075.1"/>
    </source>
</evidence>
<accession>A0ABX1W468</accession>
<protein>
    <recommendedName>
        <fullName evidence="4">Lipoprotein</fullName>
    </recommendedName>
</protein>
<evidence type="ECO:0000256" key="1">
    <source>
        <dbReference type="SAM" id="SignalP"/>
    </source>
</evidence>
<proteinExistence type="predicted"/>
<comment type="caution">
    <text evidence="2">The sequence shown here is derived from an EMBL/GenBank/DDBJ whole genome shotgun (WGS) entry which is preliminary data.</text>
</comment>
<dbReference type="RefSeq" id="WP_175268776.1">
    <property type="nucleotide sequence ID" value="NZ_JABFCR010000002.1"/>
</dbReference>
<feature type="signal peptide" evidence="1">
    <location>
        <begin position="1"/>
        <end position="21"/>
    </location>
</feature>
<evidence type="ECO:0008006" key="4">
    <source>
        <dbReference type="Google" id="ProtNLM"/>
    </source>
</evidence>
<evidence type="ECO:0000313" key="3">
    <source>
        <dbReference type="Proteomes" id="UP000566071"/>
    </source>
</evidence>
<feature type="chain" id="PRO_5047190263" description="Lipoprotein" evidence="1">
    <location>
        <begin position="22"/>
        <end position="168"/>
    </location>
</feature>
<sequence>MKNALLIFIALVCLTACNSHSDKKTAWTKEYENKLYKQIDDAAKPRIPDENKRSELVVYTLKRLKQALPNGLESVSNDSLQSISAKIGADYSSTHKYAAIGVRSFVKWTPKVEQAIKEYILRDKPKDGDKLYNCVLLKIKKAYPDSLAVPFDRDLLLKFAKECSSGAN</sequence>
<reference evidence="2 3" key="1">
    <citation type="submission" date="2020-05" db="EMBL/GenBank/DDBJ databases">
        <authorList>
            <person name="Khan S.A."/>
            <person name="Jeon C.O."/>
            <person name="Chun B.H."/>
        </authorList>
    </citation>
    <scope>NUCLEOTIDE SEQUENCE [LARGE SCALE GENOMIC DNA]</scope>
    <source>
        <strain evidence="2 3">S1162</strain>
    </source>
</reference>
<name>A0ABX1W468_9SPHI</name>
<keyword evidence="1" id="KW-0732">Signal</keyword>
<dbReference type="EMBL" id="JABFCR010000002">
    <property type="protein sequence ID" value="NNU33075.1"/>
    <property type="molecule type" value="Genomic_DNA"/>
</dbReference>
<keyword evidence="3" id="KW-1185">Reference proteome</keyword>
<gene>
    <name evidence="2" type="ORF">HK413_00695</name>
</gene>
<dbReference type="Proteomes" id="UP000566071">
    <property type="component" value="Unassembled WGS sequence"/>
</dbReference>
<organism evidence="2 3">
    <name type="scientific">Mucilaginibacter humi</name>
    <dbReference type="NCBI Taxonomy" id="2732510"/>
    <lineage>
        <taxon>Bacteria</taxon>
        <taxon>Pseudomonadati</taxon>
        <taxon>Bacteroidota</taxon>
        <taxon>Sphingobacteriia</taxon>
        <taxon>Sphingobacteriales</taxon>
        <taxon>Sphingobacteriaceae</taxon>
        <taxon>Mucilaginibacter</taxon>
    </lineage>
</organism>